<feature type="domain" description="Carbamoyl-phosphate synthase small subunit N-terminal" evidence="9">
    <location>
        <begin position="1"/>
        <end position="131"/>
    </location>
</feature>
<comment type="catalytic activity">
    <reaction evidence="7 8">
        <text>hydrogencarbonate + L-glutamine + 2 ATP + H2O = carbamoyl phosphate + L-glutamate + 2 ADP + phosphate + 2 H(+)</text>
        <dbReference type="Rhea" id="RHEA:18633"/>
        <dbReference type="ChEBI" id="CHEBI:15377"/>
        <dbReference type="ChEBI" id="CHEBI:15378"/>
        <dbReference type="ChEBI" id="CHEBI:17544"/>
        <dbReference type="ChEBI" id="CHEBI:29985"/>
        <dbReference type="ChEBI" id="CHEBI:30616"/>
        <dbReference type="ChEBI" id="CHEBI:43474"/>
        <dbReference type="ChEBI" id="CHEBI:58228"/>
        <dbReference type="ChEBI" id="CHEBI:58359"/>
        <dbReference type="ChEBI" id="CHEBI:456216"/>
        <dbReference type="EC" id="6.3.5.5"/>
    </reaction>
</comment>
<feature type="active site" evidence="8">
    <location>
        <position position="325"/>
    </location>
</feature>
<dbReference type="PRINTS" id="PR00099">
    <property type="entry name" value="CPSGATASE"/>
</dbReference>
<dbReference type="UniPathway" id="UPA00068">
    <property type="reaction ID" value="UER00171"/>
</dbReference>
<keyword evidence="8" id="KW-0665">Pyrimidine biosynthesis</keyword>
<dbReference type="NCBIfam" id="NF009475">
    <property type="entry name" value="PRK12838.1"/>
    <property type="match status" value="1"/>
</dbReference>
<evidence type="ECO:0000256" key="8">
    <source>
        <dbReference type="HAMAP-Rule" id="MF_01209"/>
    </source>
</evidence>
<dbReference type="PANTHER" id="PTHR43418:SF7">
    <property type="entry name" value="CARBAMOYL-PHOSPHATE SYNTHASE SMALL CHAIN"/>
    <property type="match status" value="1"/>
</dbReference>
<comment type="function">
    <text evidence="8">Small subunit of the glutamine-dependent carbamoyl phosphate synthetase (CPSase). CPSase catalyzes the formation of carbamoyl phosphate from the ammonia moiety of glutamine, carbonate, and phosphate donated by ATP, constituting the first step of 2 biosynthetic pathways, one leading to arginine and/or urea and the other to pyrimidine nucleotides. The small subunit (glutamine amidotransferase) binds and cleaves glutamine to supply the large subunit with the substrate ammonia.</text>
</comment>
<dbReference type="GO" id="GO:0004088">
    <property type="term" value="F:carbamoyl-phosphate synthase (glutamine-hydrolyzing) activity"/>
    <property type="evidence" value="ECO:0007669"/>
    <property type="project" value="UniProtKB-UniRule"/>
</dbReference>
<dbReference type="SUPFAM" id="SSF52021">
    <property type="entry name" value="Carbamoyl phosphate synthetase, small subunit N-terminal domain"/>
    <property type="match status" value="1"/>
</dbReference>
<comment type="catalytic activity">
    <reaction evidence="8">
        <text>L-glutamine + H2O = L-glutamate + NH4(+)</text>
        <dbReference type="Rhea" id="RHEA:15889"/>
        <dbReference type="ChEBI" id="CHEBI:15377"/>
        <dbReference type="ChEBI" id="CHEBI:28938"/>
        <dbReference type="ChEBI" id="CHEBI:29985"/>
        <dbReference type="ChEBI" id="CHEBI:58359"/>
    </reaction>
</comment>
<evidence type="ECO:0000259" key="9">
    <source>
        <dbReference type="SMART" id="SM01097"/>
    </source>
</evidence>
<dbReference type="InterPro" id="IPR035686">
    <property type="entry name" value="CPSase_GATase1"/>
</dbReference>
<dbReference type="GeneID" id="301125383"/>
<dbReference type="STRING" id="33936.AZI98_04040"/>
<dbReference type="Gene3D" id="3.50.30.20">
    <property type="entry name" value="Carbamoyl-phosphate synthase small subunit, N-terminal domain"/>
    <property type="match status" value="1"/>
</dbReference>
<evidence type="ECO:0000313" key="13">
    <source>
        <dbReference type="Proteomes" id="UP000214606"/>
    </source>
</evidence>
<dbReference type="InterPro" id="IPR050472">
    <property type="entry name" value="Anth_synth/Amidotransfase"/>
</dbReference>
<dbReference type="GO" id="GO:0006541">
    <property type="term" value="P:glutamine metabolic process"/>
    <property type="evidence" value="ECO:0007669"/>
    <property type="project" value="InterPro"/>
</dbReference>
<sequence>MQGYLVLEDGTVFEGKMDEIVSPVKGELVFYTGMTGYQEVLTDPSYKDQIVVFTYPLIGNYGINDQDFESKKPQVKGVILFQLTEHYSHYKANRSLKDYLQKWNIPYLTNVDTRAVVKQIRSKGTLHAVISKDKQYDSQDKLSDFPIRDVSASEIETFGNGATHIALIDFGFKKSILNSLLKRGCKVSVVPFHQMEKVFEIKPHGIVLSNGPGDPKQMKNYFSTLNQLMKQYPTLGICLGNQLIALSFGGNTTKLRFGHRGANHPVIDQKTGNVFITSQNHSYVVDKKSLEKTPLKLRYTNVNDGSVEGLEHEKLKVMSVQFHPEAHPGPEDASFIFDEFLDTYVAAGREKVYA</sequence>
<feature type="active site" description="Nucleophile" evidence="8">
    <location>
        <position position="238"/>
    </location>
</feature>
<dbReference type="AlphaFoldDB" id="A0A165YPV7"/>
<accession>A0A161WEN2</accession>
<reference evidence="11 12" key="1">
    <citation type="submission" date="2016-04" db="EMBL/GenBank/DDBJ databases">
        <title>Draft genome sequence of Aeribacillus pallidus 8m3 from petroleum reservoir.</title>
        <authorList>
            <person name="Poltaraus A.B."/>
            <person name="Nazina T.N."/>
            <person name="Tourova T.P."/>
            <person name="Malakho S.M."/>
            <person name="Korshunova A.V."/>
            <person name="Sokolova D.S."/>
        </authorList>
    </citation>
    <scope>NUCLEOTIDE SEQUENCE [LARGE SCALE GENOMIC DNA]</scope>
    <source>
        <strain evidence="11 12">8m3</strain>
    </source>
</reference>
<dbReference type="EMBL" id="LWBR01000011">
    <property type="protein sequence ID" value="KZN97323.1"/>
    <property type="molecule type" value="Genomic_DNA"/>
</dbReference>
<evidence type="ECO:0000313" key="10">
    <source>
        <dbReference type="EMBL" id="ASS90515.1"/>
    </source>
</evidence>
<evidence type="ECO:0000256" key="4">
    <source>
        <dbReference type="ARBA" id="ARBA00022741"/>
    </source>
</evidence>
<keyword evidence="8" id="KW-0055">Arginine biosynthesis</keyword>
<keyword evidence="8" id="KW-0028">Amino-acid biosynthesis</keyword>
<comment type="pathway">
    <text evidence="1 8">Amino-acid biosynthesis; L-arginine biosynthesis; carbamoyl phosphate from bicarbonate: step 1/1.</text>
</comment>
<comment type="caution">
    <text evidence="8">Lacks conserved residue(s) required for the propagation of feature annotation.</text>
</comment>
<dbReference type="GO" id="GO:0006526">
    <property type="term" value="P:L-arginine biosynthetic process"/>
    <property type="evidence" value="ECO:0007669"/>
    <property type="project" value="UniProtKB-UniRule"/>
</dbReference>
<dbReference type="Gene3D" id="3.40.50.880">
    <property type="match status" value="1"/>
</dbReference>
<dbReference type="PANTHER" id="PTHR43418">
    <property type="entry name" value="MULTIFUNCTIONAL TRYPTOPHAN BIOSYNTHESIS PROTEIN-RELATED"/>
    <property type="match status" value="1"/>
</dbReference>
<dbReference type="HAMAP" id="MF_01209">
    <property type="entry name" value="CPSase_S_chain"/>
    <property type="match status" value="1"/>
</dbReference>
<dbReference type="InterPro" id="IPR017926">
    <property type="entry name" value="GATASE"/>
</dbReference>
<dbReference type="InterPro" id="IPR006274">
    <property type="entry name" value="CarbamoylP_synth_ssu"/>
</dbReference>
<feature type="binding site" evidence="8">
    <location>
        <position position="280"/>
    </location>
    <ligand>
        <name>L-glutamine</name>
        <dbReference type="ChEBI" id="CHEBI:58359"/>
    </ligand>
</feature>
<keyword evidence="12" id="KW-1185">Reference proteome</keyword>
<dbReference type="UniPathway" id="UPA00070">
    <property type="reaction ID" value="UER00115"/>
</dbReference>
<dbReference type="PRINTS" id="PR00096">
    <property type="entry name" value="GATASE"/>
</dbReference>
<evidence type="ECO:0000256" key="3">
    <source>
        <dbReference type="ARBA" id="ARBA00022598"/>
    </source>
</evidence>
<dbReference type="InterPro" id="IPR002474">
    <property type="entry name" value="CarbamoylP_synth_ssu_N"/>
</dbReference>
<dbReference type="RefSeq" id="WP_063387018.1">
    <property type="nucleotide sequence ID" value="NZ_CP017703.1"/>
</dbReference>
<dbReference type="CDD" id="cd01744">
    <property type="entry name" value="GATase1_CPSase"/>
    <property type="match status" value="1"/>
</dbReference>
<proteinExistence type="inferred from homology"/>
<evidence type="ECO:0000256" key="7">
    <source>
        <dbReference type="ARBA" id="ARBA00048816"/>
    </source>
</evidence>
<dbReference type="InterPro" id="IPR036480">
    <property type="entry name" value="CarbP_synth_ssu_N_sf"/>
</dbReference>
<gene>
    <name evidence="8" type="primary">carA</name>
    <name evidence="10" type="ORF">AP3564_10050</name>
    <name evidence="11" type="ORF">AZI98_04040</name>
</gene>
<comment type="pathway">
    <text evidence="8">Pyrimidine metabolism; UMP biosynthesis via de novo pathway; (S)-dihydroorotate from bicarbonate: step 1/3.</text>
</comment>
<feature type="region of interest" description="CPSase" evidence="8">
    <location>
        <begin position="1"/>
        <end position="164"/>
    </location>
</feature>
<dbReference type="EMBL" id="CP017703">
    <property type="protein sequence ID" value="ASS90515.1"/>
    <property type="molecule type" value="Genomic_DNA"/>
</dbReference>
<evidence type="ECO:0000256" key="2">
    <source>
        <dbReference type="ARBA" id="ARBA00007800"/>
    </source>
</evidence>
<organism evidence="11 12">
    <name type="scientific">Aeribacillus pallidus</name>
    <dbReference type="NCBI Taxonomy" id="33936"/>
    <lineage>
        <taxon>Bacteria</taxon>
        <taxon>Bacillati</taxon>
        <taxon>Bacillota</taxon>
        <taxon>Bacilli</taxon>
        <taxon>Bacillales</taxon>
        <taxon>Bacillaceae</taxon>
        <taxon>Aeribacillus</taxon>
    </lineage>
</organism>
<accession>A0A165YPV7</accession>
<dbReference type="PROSITE" id="PS51273">
    <property type="entry name" value="GATASE_TYPE_1"/>
    <property type="match status" value="1"/>
</dbReference>
<dbReference type="GO" id="GO:0005524">
    <property type="term" value="F:ATP binding"/>
    <property type="evidence" value="ECO:0007669"/>
    <property type="project" value="UniProtKB-UniRule"/>
</dbReference>
<dbReference type="KEGG" id="apak:AP3564_10050"/>
<dbReference type="PRINTS" id="PR00097">
    <property type="entry name" value="ANTSNTHASEII"/>
</dbReference>
<evidence type="ECO:0000256" key="1">
    <source>
        <dbReference type="ARBA" id="ARBA00005077"/>
    </source>
</evidence>
<comment type="subunit">
    <text evidence="8">Composed of two chains; the small (or glutamine) chain promotes the hydrolysis of glutamine to ammonia, which is used by the large (or ammonia) chain to synthesize carbamoyl phosphate. Tetramer of heterodimers (alpha,beta)4.</text>
</comment>
<keyword evidence="6 8" id="KW-0315">Glutamine amidotransferase</keyword>
<dbReference type="Pfam" id="PF00117">
    <property type="entry name" value="GATase"/>
    <property type="match status" value="1"/>
</dbReference>
<dbReference type="NCBIfam" id="TIGR01368">
    <property type="entry name" value="CPSaseIIsmall"/>
    <property type="match status" value="1"/>
</dbReference>
<comment type="similarity">
    <text evidence="2 8">Belongs to the CarA family.</text>
</comment>
<evidence type="ECO:0000256" key="5">
    <source>
        <dbReference type="ARBA" id="ARBA00022840"/>
    </source>
</evidence>
<feature type="binding site" evidence="8">
    <location>
        <position position="242"/>
    </location>
    <ligand>
        <name>L-glutamine</name>
        <dbReference type="ChEBI" id="CHEBI:58359"/>
    </ligand>
</feature>
<dbReference type="Pfam" id="PF00988">
    <property type="entry name" value="CPSase_sm_chain"/>
    <property type="match status" value="1"/>
</dbReference>
<evidence type="ECO:0000313" key="12">
    <source>
        <dbReference type="Proteomes" id="UP000076476"/>
    </source>
</evidence>
<dbReference type="Proteomes" id="UP000214606">
    <property type="component" value="Chromosome"/>
</dbReference>
<feature type="binding site" evidence="8">
    <location>
        <position position="239"/>
    </location>
    <ligand>
        <name>L-glutamine</name>
        <dbReference type="ChEBI" id="CHEBI:58359"/>
    </ligand>
</feature>
<dbReference type="EC" id="6.3.5.5" evidence="8"/>
<feature type="binding site" evidence="8">
    <location>
        <position position="283"/>
    </location>
    <ligand>
        <name>L-glutamine</name>
        <dbReference type="ChEBI" id="CHEBI:58359"/>
    </ligand>
</feature>
<dbReference type="GO" id="GO:0006207">
    <property type="term" value="P:'de novo' pyrimidine nucleobase biosynthetic process"/>
    <property type="evidence" value="ECO:0007669"/>
    <property type="project" value="InterPro"/>
</dbReference>
<dbReference type="Proteomes" id="UP000076476">
    <property type="component" value="Unassembled WGS sequence"/>
</dbReference>
<dbReference type="SUPFAM" id="SSF52317">
    <property type="entry name" value="Class I glutamine amidotransferase-like"/>
    <property type="match status" value="1"/>
</dbReference>
<dbReference type="SMART" id="SM01097">
    <property type="entry name" value="CPSase_sm_chain"/>
    <property type="match status" value="1"/>
</dbReference>
<dbReference type="InterPro" id="IPR029062">
    <property type="entry name" value="Class_I_gatase-like"/>
</dbReference>
<protein>
    <recommendedName>
        <fullName evidence="8">Carbamoyl phosphate synthase small chain</fullName>
        <ecNumber evidence="8">6.3.5.5</ecNumber>
    </recommendedName>
    <alternativeName>
        <fullName evidence="8">Carbamoyl phosphate synthetase glutamine chain</fullName>
    </alternativeName>
</protein>
<feature type="binding site" evidence="8">
    <location>
        <position position="45"/>
    </location>
    <ligand>
        <name>L-glutamine</name>
        <dbReference type="ChEBI" id="CHEBI:58359"/>
    </ligand>
</feature>
<keyword evidence="3 8" id="KW-0436">Ligase</keyword>
<dbReference type="GO" id="GO:0044205">
    <property type="term" value="P:'de novo' UMP biosynthetic process"/>
    <property type="evidence" value="ECO:0007669"/>
    <property type="project" value="UniProtKB-UniRule"/>
</dbReference>
<feature type="binding site" evidence="8">
    <location>
        <position position="211"/>
    </location>
    <ligand>
        <name>L-glutamine</name>
        <dbReference type="ChEBI" id="CHEBI:58359"/>
    </ligand>
</feature>
<evidence type="ECO:0000256" key="6">
    <source>
        <dbReference type="ARBA" id="ARBA00022962"/>
    </source>
</evidence>
<name>A0A165YPV7_9BACI</name>
<feature type="binding site" evidence="8">
    <location>
        <position position="213"/>
    </location>
    <ligand>
        <name>L-glutamine</name>
        <dbReference type="ChEBI" id="CHEBI:58359"/>
    </ligand>
</feature>
<keyword evidence="4 8" id="KW-0547">Nucleotide-binding</keyword>
<keyword evidence="5 8" id="KW-0067">ATP-binding</keyword>
<dbReference type="OrthoDB" id="9804328at2"/>
<evidence type="ECO:0000313" key="11">
    <source>
        <dbReference type="EMBL" id="KZN97323.1"/>
    </source>
</evidence>
<feature type="active site" evidence="8">
    <location>
        <position position="323"/>
    </location>
</feature>
<reference evidence="10 13" key="2">
    <citation type="submission" date="2016-10" db="EMBL/GenBank/DDBJ databases">
        <title>The whole genome sequencing and assembly of Aeribacillus pallidus KCTC3564 strain.</title>
        <authorList>
            <person name="Lee Y.-J."/>
            <person name="Park M.-K."/>
            <person name="Yi H."/>
            <person name="Bahn Y.-S."/>
            <person name="Kim J.F."/>
            <person name="Lee D.-W."/>
        </authorList>
    </citation>
    <scope>NUCLEOTIDE SEQUENCE [LARGE SCALE GENOMIC DNA]</scope>
    <source>
        <strain evidence="10 13">KCTC3564</strain>
    </source>
</reference>